<evidence type="ECO:0000256" key="1">
    <source>
        <dbReference type="ARBA" id="ARBA00005952"/>
    </source>
</evidence>
<evidence type="ECO:0000256" key="5">
    <source>
        <dbReference type="ARBA" id="ARBA00023163"/>
    </source>
</evidence>
<feature type="non-terminal residue" evidence="7">
    <location>
        <position position="1"/>
    </location>
</feature>
<accession>A0A381YUV8</accession>
<dbReference type="PANTHER" id="PTHR11078">
    <property type="entry name" value="N UTILIZATION SUBSTANCE PROTEIN B-RELATED"/>
    <property type="match status" value="1"/>
</dbReference>
<evidence type="ECO:0000256" key="4">
    <source>
        <dbReference type="ARBA" id="ARBA00023015"/>
    </source>
</evidence>
<dbReference type="HAMAP" id="MF_00073">
    <property type="entry name" value="NusB"/>
    <property type="match status" value="1"/>
</dbReference>
<dbReference type="NCBIfam" id="TIGR01951">
    <property type="entry name" value="nusB"/>
    <property type="match status" value="1"/>
</dbReference>
<dbReference type="EMBL" id="UINC01019106">
    <property type="protein sequence ID" value="SVA80744.1"/>
    <property type="molecule type" value="Genomic_DNA"/>
</dbReference>
<evidence type="ECO:0000313" key="7">
    <source>
        <dbReference type="EMBL" id="SVA80744.1"/>
    </source>
</evidence>
<proteinExistence type="inferred from homology"/>
<feature type="domain" description="NusB/RsmB/TIM44" evidence="6">
    <location>
        <begin position="11"/>
        <end position="136"/>
    </location>
</feature>
<reference evidence="7" key="1">
    <citation type="submission" date="2018-05" db="EMBL/GenBank/DDBJ databases">
        <authorList>
            <person name="Lanie J.A."/>
            <person name="Ng W.-L."/>
            <person name="Kazmierczak K.M."/>
            <person name="Andrzejewski T.M."/>
            <person name="Davidsen T.M."/>
            <person name="Wayne K.J."/>
            <person name="Tettelin H."/>
            <person name="Glass J.I."/>
            <person name="Rusch D."/>
            <person name="Podicherti R."/>
            <person name="Tsui H.-C.T."/>
            <person name="Winkler M.E."/>
        </authorList>
    </citation>
    <scope>NUCLEOTIDE SEQUENCE</scope>
</reference>
<gene>
    <name evidence="7" type="ORF">METZ01_LOCUS133598</name>
</gene>
<keyword evidence="5" id="KW-0804">Transcription</keyword>
<keyword evidence="3" id="KW-0694">RNA-binding</keyword>
<sequence>VATNNSHPRRQGREAVLQALYAYEIAEEDRNKVLQDILDRKSYDENICNFITNLFDSTVDNKEWCEGQIKSRLKNWEFDRVALLDRLLLCVAISEICFVDDVPPKVSISEAIEIAKQYSTEESSSFVNGVLDNVYKTIAKETEGKPS</sequence>
<evidence type="ECO:0000259" key="6">
    <source>
        <dbReference type="Pfam" id="PF01029"/>
    </source>
</evidence>
<dbReference type="SUPFAM" id="SSF48013">
    <property type="entry name" value="NusB-like"/>
    <property type="match status" value="1"/>
</dbReference>
<evidence type="ECO:0000256" key="2">
    <source>
        <dbReference type="ARBA" id="ARBA00022814"/>
    </source>
</evidence>
<organism evidence="7">
    <name type="scientific">marine metagenome</name>
    <dbReference type="NCBI Taxonomy" id="408172"/>
    <lineage>
        <taxon>unclassified sequences</taxon>
        <taxon>metagenomes</taxon>
        <taxon>ecological metagenomes</taxon>
    </lineage>
</organism>
<dbReference type="InterPro" id="IPR011605">
    <property type="entry name" value="NusB_fam"/>
</dbReference>
<dbReference type="AlphaFoldDB" id="A0A381YUV8"/>
<name>A0A381YUV8_9ZZZZ</name>
<dbReference type="GO" id="GO:0005829">
    <property type="term" value="C:cytosol"/>
    <property type="evidence" value="ECO:0007669"/>
    <property type="project" value="TreeGrafter"/>
</dbReference>
<dbReference type="PANTHER" id="PTHR11078:SF3">
    <property type="entry name" value="ANTITERMINATION NUSB DOMAIN-CONTAINING PROTEIN"/>
    <property type="match status" value="1"/>
</dbReference>
<dbReference type="GO" id="GO:0003723">
    <property type="term" value="F:RNA binding"/>
    <property type="evidence" value="ECO:0007669"/>
    <property type="project" value="UniProtKB-KW"/>
</dbReference>
<dbReference type="Gene3D" id="1.10.940.10">
    <property type="entry name" value="NusB-like"/>
    <property type="match status" value="1"/>
</dbReference>
<protein>
    <recommendedName>
        <fullName evidence="6">NusB/RsmB/TIM44 domain-containing protein</fullName>
    </recommendedName>
</protein>
<dbReference type="InterPro" id="IPR035926">
    <property type="entry name" value="NusB-like_sf"/>
</dbReference>
<keyword evidence="2" id="KW-0889">Transcription antitermination</keyword>
<evidence type="ECO:0000256" key="3">
    <source>
        <dbReference type="ARBA" id="ARBA00022884"/>
    </source>
</evidence>
<dbReference type="GO" id="GO:0031564">
    <property type="term" value="P:transcription antitermination"/>
    <property type="evidence" value="ECO:0007669"/>
    <property type="project" value="UniProtKB-KW"/>
</dbReference>
<dbReference type="Pfam" id="PF01029">
    <property type="entry name" value="NusB"/>
    <property type="match status" value="1"/>
</dbReference>
<keyword evidence="4" id="KW-0805">Transcription regulation</keyword>
<dbReference type="InterPro" id="IPR006027">
    <property type="entry name" value="NusB_RsmB_TIM44"/>
</dbReference>
<comment type="similarity">
    <text evidence="1">Belongs to the NusB family.</text>
</comment>
<dbReference type="GO" id="GO:0006353">
    <property type="term" value="P:DNA-templated transcription termination"/>
    <property type="evidence" value="ECO:0007669"/>
    <property type="project" value="InterPro"/>
</dbReference>